<feature type="transmembrane region" description="Helical" evidence="8">
    <location>
        <begin position="222"/>
        <end position="244"/>
    </location>
</feature>
<evidence type="ECO:0000313" key="9">
    <source>
        <dbReference type="EMBL" id="ODG89659.1"/>
    </source>
</evidence>
<evidence type="ECO:0000256" key="2">
    <source>
        <dbReference type="ARBA" id="ARBA00007998"/>
    </source>
</evidence>
<keyword evidence="3" id="KW-0813">Transport</keyword>
<feature type="transmembrane region" description="Helical" evidence="8">
    <location>
        <begin position="115"/>
        <end position="138"/>
    </location>
</feature>
<dbReference type="RefSeq" id="WP_069035442.1">
    <property type="nucleotide sequence ID" value="NZ_MDKC01000037.1"/>
</dbReference>
<dbReference type="PANTHER" id="PTHR34975">
    <property type="entry name" value="SPORE GERMINATION PROTEIN A2"/>
    <property type="match status" value="1"/>
</dbReference>
<feature type="transmembrane region" description="Helical" evidence="8">
    <location>
        <begin position="12"/>
        <end position="31"/>
    </location>
</feature>
<dbReference type="EMBL" id="MDKC01000037">
    <property type="protein sequence ID" value="ODG89659.1"/>
    <property type="molecule type" value="Genomic_DNA"/>
</dbReference>
<keyword evidence="10" id="KW-1185">Reference proteome</keyword>
<organism evidence="9 10">
    <name type="scientific">Gottfriedia luciferensis</name>
    <dbReference type="NCBI Taxonomy" id="178774"/>
    <lineage>
        <taxon>Bacteria</taxon>
        <taxon>Bacillati</taxon>
        <taxon>Bacillota</taxon>
        <taxon>Bacilli</taxon>
        <taxon>Bacillales</taxon>
        <taxon>Bacillaceae</taxon>
        <taxon>Gottfriedia</taxon>
    </lineage>
</organism>
<comment type="similarity">
    <text evidence="2">Belongs to the amino acid-polyamine-organocation (APC) superfamily. Spore germination protein (SGP) (TC 2.A.3.9) family.</text>
</comment>
<sequence>MNSEPIDRISTNQTVMFFVNFIFGAGILILPRTITDKVKTPDGWIAVMVSGLLITLLVFLLVMLCKQYPNETYFQFTQKIIGKWLAIPLCIIIIIYYICISALEVRVMAETTRLFLLQGTPSWAILIPFLWIGLYIVLGGINPIARILEIIFPITVLFFLLVIFLGIGIIEIDNLRPVLGNGFKPVLNGLKTTSLSFSGFEVILFIFMFMKDKSKVSKSIMLGIGIPFVFYTITVVAVVGAFSVNGVLLQTWPVLTYIRSYDIQGLFVERFDSLLLVIWIMQIFATYIIALYICALGMVQVLHKKNMKPFLFGTLPFIYIIAMIPKDINQTFTMADTIGNTAFYLFGIVPLILLVISSVRKKLNEKM</sequence>
<feature type="transmembrane region" description="Helical" evidence="8">
    <location>
        <begin position="310"/>
        <end position="329"/>
    </location>
</feature>
<keyword evidence="4" id="KW-0309">Germination</keyword>
<feature type="transmembrane region" description="Helical" evidence="8">
    <location>
        <begin position="150"/>
        <end position="170"/>
    </location>
</feature>
<dbReference type="PANTHER" id="PTHR34975:SF2">
    <property type="entry name" value="SPORE GERMINATION PROTEIN A2"/>
    <property type="match status" value="1"/>
</dbReference>
<accession>A0ABX2ZK28</accession>
<feature type="transmembrane region" description="Helical" evidence="8">
    <location>
        <begin position="84"/>
        <end position="103"/>
    </location>
</feature>
<feature type="transmembrane region" description="Helical" evidence="8">
    <location>
        <begin position="43"/>
        <end position="64"/>
    </location>
</feature>
<evidence type="ECO:0000256" key="6">
    <source>
        <dbReference type="ARBA" id="ARBA00022989"/>
    </source>
</evidence>
<evidence type="ECO:0000256" key="5">
    <source>
        <dbReference type="ARBA" id="ARBA00022692"/>
    </source>
</evidence>
<proteinExistence type="inferred from homology"/>
<evidence type="ECO:0000313" key="10">
    <source>
        <dbReference type="Proteomes" id="UP000094580"/>
    </source>
</evidence>
<keyword evidence="7 8" id="KW-0472">Membrane</keyword>
<protein>
    <submittedName>
        <fullName evidence="9">Spore gernimation protein</fullName>
    </submittedName>
</protein>
<dbReference type="Proteomes" id="UP000094580">
    <property type="component" value="Unassembled WGS sequence"/>
</dbReference>
<reference evidence="9 10" key="1">
    <citation type="submission" date="2016-07" db="EMBL/GenBank/DDBJ databases">
        <authorList>
            <person name="Townsley L."/>
            <person name="Shank E.A."/>
        </authorList>
    </citation>
    <scope>NUCLEOTIDE SEQUENCE [LARGE SCALE GENOMIC DNA]</scope>
    <source>
        <strain evidence="9 10">CH01</strain>
    </source>
</reference>
<gene>
    <name evidence="9" type="ORF">BED47_14680</name>
</gene>
<feature type="transmembrane region" description="Helical" evidence="8">
    <location>
        <begin position="190"/>
        <end position="210"/>
    </location>
</feature>
<comment type="caution">
    <text evidence="9">The sequence shown here is derived from an EMBL/GenBank/DDBJ whole genome shotgun (WGS) entry which is preliminary data.</text>
</comment>
<evidence type="ECO:0000256" key="7">
    <source>
        <dbReference type="ARBA" id="ARBA00023136"/>
    </source>
</evidence>
<dbReference type="NCBIfam" id="TIGR00912">
    <property type="entry name" value="2A0309"/>
    <property type="match status" value="1"/>
</dbReference>
<evidence type="ECO:0000256" key="3">
    <source>
        <dbReference type="ARBA" id="ARBA00022448"/>
    </source>
</evidence>
<evidence type="ECO:0000256" key="1">
    <source>
        <dbReference type="ARBA" id="ARBA00004141"/>
    </source>
</evidence>
<dbReference type="Pfam" id="PF03845">
    <property type="entry name" value="Spore_permease"/>
    <property type="match status" value="1"/>
</dbReference>
<evidence type="ECO:0000256" key="4">
    <source>
        <dbReference type="ARBA" id="ARBA00022544"/>
    </source>
</evidence>
<dbReference type="InterPro" id="IPR004761">
    <property type="entry name" value="Spore_GerAB"/>
</dbReference>
<feature type="transmembrane region" description="Helical" evidence="8">
    <location>
        <begin position="341"/>
        <end position="359"/>
    </location>
</feature>
<evidence type="ECO:0000256" key="8">
    <source>
        <dbReference type="SAM" id="Phobius"/>
    </source>
</evidence>
<comment type="subcellular location">
    <subcellularLocation>
        <location evidence="1">Membrane</location>
        <topology evidence="1">Multi-pass membrane protein</topology>
    </subcellularLocation>
</comment>
<feature type="transmembrane region" description="Helical" evidence="8">
    <location>
        <begin position="276"/>
        <end position="298"/>
    </location>
</feature>
<keyword evidence="5 8" id="KW-0812">Transmembrane</keyword>
<dbReference type="Gene3D" id="1.20.1740.10">
    <property type="entry name" value="Amino acid/polyamine transporter I"/>
    <property type="match status" value="1"/>
</dbReference>
<name>A0ABX2ZK28_9BACI</name>
<keyword evidence="6 8" id="KW-1133">Transmembrane helix</keyword>